<evidence type="ECO:0000256" key="2">
    <source>
        <dbReference type="ARBA" id="ARBA00022833"/>
    </source>
</evidence>
<dbReference type="VEuPathDB" id="FungiDB:TRICI_003653"/>
<dbReference type="PANTHER" id="PTHR31313:SF83">
    <property type="entry name" value="ZN(II)2CYS6 TRANSCRIPTION FACTOR (EUROFUNG)"/>
    <property type="match status" value="1"/>
</dbReference>
<dbReference type="GO" id="GO:0003677">
    <property type="term" value="F:DNA binding"/>
    <property type="evidence" value="ECO:0007669"/>
    <property type="project" value="UniProtKB-KW"/>
</dbReference>
<evidence type="ECO:0000256" key="3">
    <source>
        <dbReference type="ARBA" id="ARBA00023015"/>
    </source>
</evidence>
<feature type="region of interest" description="Disordered" evidence="7">
    <location>
        <begin position="28"/>
        <end position="150"/>
    </location>
</feature>
<dbReference type="GO" id="GO:0008270">
    <property type="term" value="F:zinc ion binding"/>
    <property type="evidence" value="ECO:0007669"/>
    <property type="project" value="InterPro"/>
</dbReference>
<dbReference type="InterPro" id="IPR051615">
    <property type="entry name" value="Transcr_Regulatory_Elem"/>
</dbReference>
<dbReference type="AlphaFoldDB" id="A0A642V8C0"/>
<feature type="compositionally biased region" description="Basic and acidic residues" evidence="7">
    <location>
        <begin position="73"/>
        <end position="106"/>
    </location>
</feature>
<feature type="domain" description="Xylanolytic transcriptional activator regulatory" evidence="8">
    <location>
        <begin position="367"/>
        <end position="444"/>
    </location>
</feature>
<keyword evidence="2" id="KW-0862">Zinc</keyword>
<keyword evidence="10" id="KW-1185">Reference proteome</keyword>
<proteinExistence type="predicted"/>
<accession>A0A642V8C0</accession>
<dbReference type="SMART" id="SM00906">
    <property type="entry name" value="Fungal_trans"/>
    <property type="match status" value="1"/>
</dbReference>
<evidence type="ECO:0000313" key="10">
    <source>
        <dbReference type="Proteomes" id="UP000761534"/>
    </source>
</evidence>
<reference evidence="9" key="1">
    <citation type="journal article" date="2019" name="G3 (Bethesda)">
        <title>Genome Assemblies of Two Rare Opportunistic Yeast Pathogens: Diutina rugosa (syn. Candida rugosa) and Trichomonascus ciferrii (syn. Candida ciferrii).</title>
        <authorList>
            <person name="Mixao V."/>
            <person name="Saus E."/>
            <person name="Hansen A.P."/>
            <person name="Lass-Florl C."/>
            <person name="Gabaldon T."/>
        </authorList>
    </citation>
    <scope>NUCLEOTIDE SEQUENCE</scope>
    <source>
        <strain evidence="9">CBS 4856</strain>
    </source>
</reference>
<evidence type="ECO:0000259" key="8">
    <source>
        <dbReference type="SMART" id="SM00906"/>
    </source>
</evidence>
<organism evidence="9 10">
    <name type="scientific">Trichomonascus ciferrii</name>
    <dbReference type="NCBI Taxonomy" id="44093"/>
    <lineage>
        <taxon>Eukaryota</taxon>
        <taxon>Fungi</taxon>
        <taxon>Dikarya</taxon>
        <taxon>Ascomycota</taxon>
        <taxon>Saccharomycotina</taxon>
        <taxon>Dipodascomycetes</taxon>
        <taxon>Dipodascales</taxon>
        <taxon>Trichomonascaceae</taxon>
        <taxon>Trichomonascus</taxon>
        <taxon>Trichomonascus ciferrii complex</taxon>
    </lineage>
</organism>
<dbReference type="PANTHER" id="PTHR31313">
    <property type="entry name" value="TY1 ENHANCER ACTIVATOR"/>
    <property type="match status" value="1"/>
</dbReference>
<keyword evidence="4" id="KW-0238">DNA-binding</keyword>
<evidence type="ECO:0000256" key="6">
    <source>
        <dbReference type="ARBA" id="ARBA00023242"/>
    </source>
</evidence>
<gene>
    <name evidence="9" type="ORF">TRICI_003653</name>
</gene>
<dbReference type="InterPro" id="IPR007219">
    <property type="entry name" value="XnlR_reg_dom"/>
</dbReference>
<evidence type="ECO:0000256" key="4">
    <source>
        <dbReference type="ARBA" id="ARBA00023125"/>
    </source>
</evidence>
<protein>
    <recommendedName>
        <fullName evidence="8">Xylanolytic transcriptional activator regulatory domain-containing protein</fullName>
    </recommendedName>
</protein>
<feature type="compositionally biased region" description="Acidic residues" evidence="7">
    <location>
        <begin position="63"/>
        <end position="72"/>
    </location>
</feature>
<dbReference type="Pfam" id="PF04082">
    <property type="entry name" value="Fungal_trans"/>
    <property type="match status" value="1"/>
</dbReference>
<dbReference type="OrthoDB" id="2428527at2759"/>
<feature type="compositionally biased region" description="Acidic residues" evidence="7">
    <location>
        <begin position="119"/>
        <end position="134"/>
    </location>
</feature>
<dbReference type="EMBL" id="SWFS01000267">
    <property type="protein sequence ID" value="KAA8911967.1"/>
    <property type="molecule type" value="Genomic_DNA"/>
</dbReference>
<keyword evidence="3" id="KW-0805">Transcription regulation</keyword>
<evidence type="ECO:0000256" key="5">
    <source>
        <dbReference type="ARBA" id="ARBA00023163"/>
    </source>
</evidence>
<evidence type="ECO:0000256" key="1">
    <source>
        <dbReference type="ARBA" id="ARBA00022723"/>
    </source>
</evidence>
<keyword evidence="1" id="KW-0479">Metal-binding</keyword>
<name>A0A642V8C0_9ASCO</name>
<keyword evidence="5" id="KW-0804">Transcription</keyword>
<dbReference type="Proteomes" id="UP000761534">
    <property type="component" value="Unassembled WGS sequence"/>
</dbReference>
<dbReference type="CDD" id="cd12148">
    <property type="entry name" value="fungal_TF_MHR"/>
    <property type="match status" value="1"/>
</dbReference>
<dbReference type="GO" id="GO:0006351">
    <property type="term" value="P:DNA-templated transcription"/>
    <property type="evidence" value="ECO:0007669"/>
    <property type="project" value="InterPro"/>
</dbReference>
<evidence type="ECO:0000256" key="7">
    <source>
        <dbReference type="SAM" id="MobiDB-lite"/>
    </source>
</evidence>
<comment type="caution">
    <text evidence="9">The sequence shown here is derived from an EMBL/GenBank/DDBJ whole genome shotgun (WGS) entry which is preliminary data.</text>
</comment>
<sequence>MGDEREGKRIKLTEDEEWERFQAEIAQVEKGGGDVSSDAHIIEAEPQINDENSEEPSQHGQGEEELTEDNLAEEQRIYEELETQKDLHSRVGELKSRVQQWKKEKVTPPAVNNSARQDVEEDQDDYSDYDEDEDCSKRNRSSCKYDAQSDGRRVSQAHLNKVLSKRLETLESLIDRIRLGGEECKRAIDEIQQNNSPSPPPPVLERQTDLLALDEQGQVHYYGGTSNLSSIGPPSTVKMQPSSFSSLTSDLPDIPLELVNHLLDLYFCWQHSYYKIFETDLFLRDMETGGKFYSTFLLNSVLALASMFCDASILRSDPSDPSTAGYMFYNLAKSEMDQELSNRSITCIQGLLLLATREAGNGRNSIGWVYSGMASRMALDLGLQLDCKGLSHVGYLTAEEYRARNSTFWGCYIFDQGWSLYLGRQSVMHLADVTVDKPEYLYNESAELWVPVYSFKNNHVSTTPVQFYPHNTLTAIFKLSGIMEDIISTVYIPGRQGDHETVGKCQRLIKRLAEWEDSLPDGVKSNDEETSHPSVIMLHCLCSALKIFLYRGFPEMDKNVAQAREKIMNLLRRYRKLYSLRMTTNLSVYITFTAAAAFLDKSTDEQDSENHVLECIEILKDISKSWSSATPIWQGIATKVSPGFPNVSFDFDLFEQLFT</sequence>
<evidence type="ECO:0000313" key="9">
    <source>
        <dbReference type="EMBL" id="KAA8911967.1"/>
    </source>
</evidence>
<keyword evidence="6" id="KW-0539">Nucleus</keyword>